<keyword evidence="4" id="KW-0963">Cytoplasm</keyword>
<dbReference type="GO" id="GO:0000133">
    <property type="term" value="C:polarisome"/>
    <property type="evidence" value="ECO:0007669"/>
    <property type="project" value="UniProtKB-ARBA"/>
</dbReference>
<evidence type="ECO:0000259" key="6">
    <source>
        <dbReference type="PROSITE" id="PS50086"/>
    </source>
</evidence>
<dbReference type="FunFam" id="1.10.8.270:FF:000036">
    <property type="entry name" value="GTPase-activating protein GYP3"/>
    <property type="match status" value="1"/>
</dbReference>
<evidence type="ECO:0000313" key="8">
    <source>
        <dbReference type="Proteomes" id="UP000000598"/>
    </source>
</evidence>
<dbReference type="GO" id="GO:0006887">
    <property type="term" value="P:exocytosis"/>
    <property type="evidence" value="ECO:0007669"/>
    <property type="project" value="UniProtKB-ARBA"/>
</dbReference>
<dbReference type="InterPro" id="IPR000195">
    <property type="entry name" value="Rab-GAP-TBC_dom"/>
</dbReference>
<dbReference type="EMBL" id="CR382121">
    <property type="protein sequence ID" value="CAH02921.1"/>
    <property type="molecule type" value="Genomic_DNA"/>
</dbReference>
<dbReference type="PANTHER" id="PTHR47219:SF20">
    <property type="entry name" value="TBC1 DOMAIN FAMILY MEMBER 2B"/>
    <property type="match status" value="1"/>
</dbReference>
<accession>Q6CXK6</accession>
<dbReference type="GO" id="GO:0005934">
    <property type="term" value="C:cellular bud tip"/>
    <property type="evidence" value="ECO:0007669"/>
    <property type="project" value="UniProtKB-ARBA"/>
</dbReference>
<dbReference type="Gene3D" id="1.10.8.270">
    <property type="entry name" value="putative rabgap domain of human tbc1 domain family member 14 like domains"/>
    <property type="match status" value="1"/>
</dbReference>
<evidence type="ECO:0000256" key="2">
    <source>
        <dbReference type="ARBA" id="ARBA00004496"/>
    </source>
</evidence>
<dbReference type="GO" id="GO:0005096">
    <property type="term" value="F:GTPase activator activity"/>
    <property type="evidence" value="ECO:0007669"/>
    <property type="project" value="UniProtKB-KW"/>
</dbReference>
<dbReference type="InterPro" id="IPR050302">
    <property type="entry name" value="Rab_GAP_TBC_domain"/>
</dbReference>
<dbReference type="eggNOG" id="KOG2058">
    <property type="taxonomic scope" value="Eukaryota"/>
</dbReference>
<dbReference type="SUPFAM" id="SSF47923">
    <property type="entry name" value="Ypt/Rab-GAP domain of gyp1p"/>
    <property type="match status" value="2"/>
</dbReference>
<dbReference type="InParanoid" id="Q6CXK6"/>
<proteinExistence type="predicted"/>
<comment type="subcellular location">
    <subcellularLocation>
        <location evidence="1">Bud neck</location>
    </subcellularLocation>
    <subcellularLocation>
        <location evidence="2">Cytoplasm</location>
    </subcellularLocation>
</comment>
<evidence type="ECO:0000256" key="1">
    <source>
        <dbReference type="ARBA" id="ARBA00004266"/>
    </source>
</evidence>
<reference evidence="7 8" key="1">
    <citation type="journal article" date="2004" name="Nature">
        <title>Genome evolution in yeasts.</title>
        <authorList>
            <consortium name="Genolevures"/>
            <person name="Dujon B."/>
            <person name="Sherman D."/>
            <person name="Fischer G."/>
            <person name="Durrens P."/>
            <person name="Casaregola S."/>
            <person name="Lafontaine I."/>
            <person name="de Montigny J."/>
            <person name="Marck C."/>
            <person name="Neuveglise C."/>
            <person name="Talla E."/>
            <person name="Goffard N."/>
            <person name="Frangeul L."/>
            <person name="Aigle M."/>
            <person name="Anthouard V."/>
            <person name="Babour A."/>
            <person name="Barbe V."/>
            <person name="Barnay S."/>
            <person name="Blanchin S."/>
            <person name="Beckerich J.M."/>
            <person name="Beyne E."/>
            <person name="Bleykasten C."/>
            <person name="Boisrame A."/>
            <person name="Boyer J."/>
            <person name="Cattolico L."/>
            <person name="Confanioleri F."/>
            <person name="de Daruvar A."/>
            <person name="Despons L."/>
            <person name="Fabre E."/>
            <person name="Fairhead C."/>
            <person name="Ferry-Dumazet H."/>
            <person name="Groppi A."/>
            <person name="Hantraye F."/>
            <person name="Hennequin C."/>
            <person name="Jauniaux N."/>
            <person name="Joyet P."/>
            <person name="Kachouri R."/>
            <person name="Kerrest A."/>
            <person name="Koszul R."/>
            <person name="Lemaire M."/>
            <person name="Lesur I."/>
            <person name="Ma L."/>
            <person name="Muller H."/>
            <person name="Nicaud J.M."/>
            <person name="Nikolski M."/>
            <person name="Oztas S."/>
            <person name="Ozier-Kalogeropoulos O."/>
            <person name="Pellenz S."/>
            <person name="Potier S."/>
            <person name="Richard G.F."/>
            <person name="Straub M.L."/>
            <person name="Suleau A."/>
            <person name="Swennene D."/>
            <person name="Tekaia F."/>
            <person name="Wesolowski-Louvel M."/>
            <person name="Westhof E."/>
            <person name="Wirth B."/>
            <person name="Zeniou-Meyer M."/>
            <person name="Zivanovic I."/>
            <person name="Bolotin-Fukuhara M."/>
            <person name="Thierry A."/>
            <person name="Bouchier C."/>
            <person name="Caudron B."/>
            <person name="Scarpelli C."/>
            <person name="Gaillardin C."/>
            <person name="Weissenbach J."/>
            <person name="Wincker P."/>
            <person name="Souciet J.L."/>
        </authorList>
    </citation>
    <scope>NUCLEOTIDE SEQUENCE [LARGE SCALE GENOMIC DNA]</scope>
    <source>
        <strain evidence="8">ATCC 8585 / CBS 2359 / DSM 70799 / NBRC 1267 / NRRL Y-1140 / WM37</strain>
    </source>
</reference>
<dbReference type="SMART" id="SM00164">
    <property type="entry name" value="TBC"/>
    <property type="match status" value="1"/>
</dbReference>
<gene>
    <name evidence="7" type="ORF">KLLA0_A07491g</name>
</gene>
<dbReference type="STRING" id="284590.Q6CXK6"/>
<dbReference type="AlphaFoldDB" id="Q6CXK6"/>
<dbReference type="GO" id="GO:0005935">
    <property type="term" value="C:cellular bud neck"/>
    <property type="evidence" value="ECO:0007669"/>
    <property type="project" value="UniProtKB-SubCell"/>
</dbReference>
<keyword evidence="3" id="KW-0343">GTPase activation</keyword>
<evidence type="ECO:0000256" key="5">
    <source>
        <dbReference type="SAM" id="MobiDB-lite"/>
    </source>
</evidence>
<dbReference type="KEGG" id="kla:KLLA0_A07491g"/>
<dbReference type="PROSITE" id="PS50086">
    <property type="entry name" value="TBC_RABGAP"/>
    <property type="match status" value="1"/>
</dbReference>
<dbReference type="FunFam" id="1.10.472.80:FF:000057">
    <property type="entry name" value="GTPase-activating protein"/>
    <property type="match status" value="1"/>
</dbReference>
<dbReference type="HOGENOM" id="CLU_005350_12_2_1"/>
<dbReference type="Pfam" id="PF00566">
    <property type="entry name" value="RabGAP-TBC"/>
    <property type="match status" value="1"/>
</dbReference>
<dbReference type="PaxDb" id="284590-Q6CXK6"/>
<dbReference type="Gene3D" id="1.10.472.80">
    <property type="entry name" value="Ypt/Rab-GAP domain of gyp1p, domain 3"/>
    <property type="match status" value="1"/>
</dbReference>
<organism evidence="7 8">
    <name type="scientific">Kluyveromyces lactis (strain ATCC 8585 / CBS 2359 / DSM 70799 / NBRC 1267 / NRRL Y-1140 / WM37)</name>
    <name type="common">Yeast</name>
    <name type="synonym">Candida sphaerica</name>
    <dbReference type="NCBI Taxonomy" id="284590"/>
    <lineage>
        <taxon>Eukaryota</taxon>
        <taxon>Fungi</taxon>
        <taxon>Dikarya</taxon>
        <taxon>Ascomycota</taxon>
        <taxon>Saccharomycotina</taxon>
        <taxon>Saccharomycetes</taxon>
        <taxon>Saccharomycetales</taxon>
        <taxon>Saccharomycetaceae</taxon>
        <taxon>Kluyveromyces</taxon>
    </lineage>
</organism>
<dbReference type="PANTHER" id="PTHR47219">
    <property type="entry name" value="RAB GTPASE-ACTIVATING PROTEIN 1-LIKE"/>
    <property type="match status" value="1"/>
</dbReference>
<evidence type="ECO:0000313" key="7">
    <source>
        <dbReference type="EMBL" id="CAH02921.1"/>
    </source>
</evidence>
<dbReference type="GO" id="GO:0070649">
    <property type="term" value="P:formin-nucleated actin cable assembly"/>
    <property type="evidence" value="ECO:0007669"/>
    <property type="project" value="UniProtKB-ARBA"/>
</dbReference>
<dbReference type="GO" id="GO:0043332">
    <property type="term" value="C:mating projection tip"/>
    <property type="evidence" value="ECO:0007669"/>
    <property type="project" value="UniProtKB-ARBA"/>
</dbReference>
<dbReference type="Proteomes" id="UP000000598">
    <property type="component" value="Chromosome A"/>
</dbReference>
<dbReference type="GO" id="GO:0000131">
    <property type="term" value="C:incipient cellular bud site"/>
    <property type="evidence" value="ECO:0007669"/>
    <property type="project" value="UniProtKB-ARBA"/>
</dbReference>
<dbReference type="InterPro" id="IPR035969">
    <property type="entry name" value="Rab-GAP_TBC_sf"/>
</dbReference>
<feature type="region of interest" description="Disordered" evidence="5">
    <location>
        <begin position="139"/>
        <end position="161"/>
    </location>
</feature>
<evidence type="ECO:0000256" key="3">
    <source>
        <dbReference type="ARBA" id="ARBA00022468"/>
    </source>
</evidence>
<protein>
    <submittedName>
        <fullName evidence="7">KLLA0A07491p</fullName>
    </submittedName>
</protein>
<evidence type="ECO:0000256" key="4">
    <source>
        <dbReference type="ARBA" id="ARBA00022490"/>
    </source>
</evidence>
<dbReference type="OMA" id="YFARGQE"/>
<dbReference type="FunCoup" id="Q6CXK6">
    <property type="interactions" value="228"/>
</dbReference>
<sequence>MNQDQNQANRMYKGPIRLHTMFSPSVPDLNRKFSDLNTSEQSIAVSDGGVALRKNVVRNNSNSERISGSKRPKSTILRENSAGLSLINLYYDLDDENEEEIGQVSMKGHKINQNNSGSSELELNEGALTLATEDKTINLDDSGSSDALNGIGQLPTPESESRASQLLGNSSLIEDAASIKVKDSHLDRYGFMKQNQYISEKQYNEWWSEYSKYCIRRKRKWKDLLLKSGLPVDNDSPSRFPSKSEKLKRYVRKGIPAEWRGNAWWYFARGQELLNKNIGVYDKLLTKINDPSFTSKDTEIIERDLHRTFPDNIHFQRSKVSSEDPLIIKSLRRILKAFAIYNAKIGYCQSMNFLVGLLLLFMDEERAFWMLVIMTSRYLPGVHSINLEGVNINQGVLLLCIKEYLPHFWQRIYSNKDQQHSPGLSNKNEFLYKLPPVTLCTASWFMSCFIGVVPIEATLRIWDCLFYEGSHILFKMSLAIIELSETNLPKLNHVSSRNSDDEDMELFQAIQTYPRRLINPNDIIDKAIFKRRLRFNALNQEEIERCKKYVISQRAKYKNFQDVMKNETTNSNNKRDSKLAQELINETFSNEGYGFKKGLNGVNWNNNIKERVRRLSRKR</sequence>
<keyword evidence="8" id="KW-1185">Reference proteome</keyword>
<feature type="domain" description="Rab-GAP TBC" evidence="6">
    <location>
        <begin position="254"/>
        <end position="469"/>
    </location>
</feature>
<dbReference type="GO" id="GO:0031267">
    <property type="term" value="F:small GTPase binding"/>
    <property type="evidence" value="ECO:0007669"/>
    <property type="project" value="TreeGrafter"/>
</dbReference>
<name>Q6CXK6_KLULA</name>